<dbReference type="Proteomes" id="UP001596233">
    <property type="component" value="Unassembled WGS sequence"/>
</dbReference>
<keyword evidence="6 7" id="KW-0472">Membrane</keyword>
<feature type="transmembrane region" description="Helical" evidence="7">
    <location>
        <begin position="59"/>
        <end position="77"/>
    </location>
</feature>
<evidence type="ECO:0000256" key="2">
    <source>
        <dbReference type="ARBA" id="ARBA00006448"/>
    </source>
</evidence>
<keyword evidence="5 7" id="KW-1133">Transmembrane helix</keyword>
<organism evidence="9 10">
    <name type="scientific">Paenibacillus septentrionalis</name>
    <dbReference type="NCBI Taxonomy" id="429342"/>
    <lineage>
        <taxon>Bacteria</taxon>
        <taxon>Bacillati</taxon>
        <taxon>Bacillota</taxon>
        <taxon>Bacilli</taxon>
        <taxon>Bacillales</taxon>
        <taxon>Paenibacillaceae</taxon>
        <taxon>Paenibacillus</taxon>
    </lineage>
</organism>
<evidence type="ECO:0000256" key="7">
    <source>
        <dbReference type="SAM" id="Phobius"/>
    </source>
</evidence>
<feature type="domain" description="YetF C-terminal" evidence="8">
    <location>
        <begin position="83"/>
        <end position="214"/>
    </location>
</feature>
<evidence type="ECO:0000256" key="3">
    <source>
        <dbReference type="ARBA" id="ARBA00022475"/>
    </source>
</evidence>
<feature type="transmembrane region" description="Helical" evidence="7">
    <location>
        <begin position="34"/>
        <end position="53"/>
    </location>
</feature>
<dbReference type="InterPro" id="IPR023090">
    <property type="entry name" value="UPF0702_alpha/beta_dom_sf"/>
</dbReference>
<comment type="caution">
    <text evidence="9">The sequence shown here is derived from an EMBL/GenBank/DDBJ whole genome shotgun (WGS) entry which is preliminary data.</text>
</comment>
<comment type="subcellular location">
    <subcellularLocation>
        <location evidence="1">Cell membrane</location>
        <topology evidence="1">Multi-pass membrane protein</topology>
    </subcellularLocation>
</comment>
<evidence type="ECO:0000313" key="10">
    <source>
        <dbReference type="Proteomes" id="UP001596233"/>
    </source>
</evidence>
<gene>
    <name evidence="9" type="ORF">ACFP56_14785</name>
</gene>
<comment type="similarity">
    <text evidence="2">Belongs to the UPF0702 family.</text>
</comment>
<dbReference type="Pfam" id="PF04239">
    <property type="entry name" value="DUF421"/>
    <property type="match status" value="1"/>
</dbReference>
<evidence type="ECO:0000256" key="4">
    <source>
        <dbReference type="ARBA" id="ARBA00022692"/>
    </source>
</evidence>
<keyword evidence="4 7" id="KW-0812">Transmembrane</keyword>
<accession>A0ABW1V6P3</accession>
<evidence type="ECO:0000259" key="8">
    <source>
        <dbReference type="Pfam" id="PF04239"/>
    </source>
</evidence>
<dbReference type="RefSeq" id="WP_379235813.1">
    <property type="nucleotide sequence ID" value="NZ_JBHSTE010000004.1"/>
</dbReference>
<sequence length="270" mass="30406">MFIEIMMVIGKTIIAITLMFILTKISGKRQLSEMSLFGYISGISVGNIAAYIALEADKLWIFGIVSLIVWVLITLFLEKSTLKSKKLRKIIDSDRRVLVANGVVLRDELKKEELTVEELLEALREKDVYRIADLESASIEANGDISVFLKAEHMPLTPSMIGYPVEKEKEPITLIVDGSAELDTMKRNGLDMNWLEKQLAKANVTLDQVFVAQYIKDKSISIHTMDSQTLEVKLEKENSETQLSQSELVIMKKSLLQALAIIEQQAKSSR</sequence>
<keyword evidence="3" id="KW-1003">Cell membrane</keyword>
<protein>
    <submittedName>
        <fullName evidence="9">DUF421 domain-containing protein</fullName>
    </submittedName>
</protein>
<name>A0ABW1V6P3_9BACL</name>
<keyword evidence="10" id="KW-1185">Reference proteome</keyword>
<feature type="transmembrane region" description="Helical" evidence="7">
    <location>
        <begin position="6"/>
        <end position="22"/>
    </location>
</feature>
<dbReference type="Gene3D" id="3.30.240.20">
    <property type="entry name" value="bsu07140 like domains"/>
    <property type="match status" value="2"/>
</dbReference>
<evidence type="ECO:0000256" key="5">
    <source>
        <dbReference type="ARBA" id="ARBA00022989"/>
    </source>
</evidence>
<evidence type="ECO:0000256" key="6">
    <source>
        <dbReference type="ARBA" id="ARBA00023136"/>
    </source>
</evidence>
<evidence type="ECO:0000256" key="1">
    <source>
        <dbReference type="ARBA" id="ARBA00004651"/>
    </source>
</evidence>
<evidence type="ECO:0000313" key="9">
    <source>
        <dbReference type="EMBL" id="MFC6333891.1"/>
    </source>
</evidence>
<reference evidence="10" key="1">
    <citation type="journal article" date="2019" name="Int. J. Syst. Evol. Microbiol.">
        <title>The Global Catalogue of Microorganisms (GCM) 10K type strain sequencing project: providing services to taxonomists for standard genome sequencing and annotation.</title>
        <authorList>
            <consortium name="The Broad Institute Genomics Platform"/>
            <consortium name="The Broad Institute Genome Sequencing Center for Infectious Disease"/>
            <person name="Wu L."/>
            <person name="Ma J."/>
        </authorList>
    </citation>
    <scope>NUCLEOTIDE SEQUENCE [LARGE SCALE GENOMIC DNA]</scope>
    <source>
        <strain evidence="10">PCU 280</strain>
    </source>
</reference>
<dbReference type="InterPro" id="IPR007353">
    <property type="entry name" value="DUF421"/>
</dbReference>
<proteinExistence type="inferred from homology"/>
<dbReference type="EMBL" id="JBHSTE010000004">
    <property type="protein sequence ID" value="MFC6333891.1"/>
    <property type="molecule type" value="Genomic_DNA"/>
</dbReference>
<dbReference type="PANTHER" id="PTHR34582:SF7">
    <property type="entry name" value="UPF0702 TRANSMEMBRANE PROTEIN YDFS"/>
    <property type="match status" value="1"/>
</dbReference>
<dbReference type="PANTHER" id="PTHR34582">
    <property type="entry name" value="UPF0702 TRANSMEMBRANE PROTEIN YCAP"/>
    <property type="match status" value="1"/>
</dbReference>